<dbReference type="InterPro" id="IPR001229">
    <property type="entry name" value="Jacalin-like_lectin_dom"/>
</dbReference>
<feature type="region of interest" description="Disordered" evidence="1">
    <location>
        <begin position="353"/>
        <end position="387"/>
    </location>
</feature>
<protein>
    <recommendedName>
        <fullName evidence="3">Jacalin-type lectin domain-containing protein</fullName>
    </recommendedName>
</protein>
<keyword evidence="2" id="KW-0732">Signal</keyword>
<accession>A0AAE0N3C4</accession>
<proteinExistence type="predicted"/>
<dbReference type="SUPFAM" id="SSF56973">
    <property type="entry name" value="Aerolisin/ETX pore-forming domain"/>
    <property type="match status" value="1"/>
</dbReference>
<sequence length="401" mass="43344">MRLVQAFLLSVPVALAAIWSPALYAPMRMIGGPGGGAFNIVGEEGSIVTKIQVFRRNKGTPKFLRGIKVFFSDGTEKLAGVDKDESADFEFHANEKITSMTLWGNGIGTRSGRIRFKTSEGRSFDYGQETASNQAEFDIDVGEGYLLGFMGHNGDDIDKLGPVFLNRLARRSLDDVVIEDFPKDQGLHILTLDKAEASFNGIEYKFHFGGSKQRGLTTTWTVESSDTLTAGLSMEAGIPGIGSVTASASWSTTQTMSVSRSQTDDRVLDWGLDIDINGPEDSSICEAQVWEGNIDLKWNGNLHLATQDNPDRVISVPTKGTMKRVDVSSVISSCSRKSDGRVVAGSKAGLSRVYTPNLPEPGSGNSTSTTAGSPVPTGNSTTTSRVYSHRYEPRTAFGFTW</sequence>
<feature type="domain" description="Jacalin-type lectin" evidence="3">
    <location>
        <begin position="24"/>
        <end position="166"/>
    </location>
</feature>
<dbReference type="PROSITE" id="PS51752">
    <property type="entry name" value="JACALIN_LECTIN"/>
    <property type="match status" value="1"/>
</dbReference>
<dbReference type="InterPro" id="IPR036404">
    <property type="entry name" value="Jacalin-like_lectin_dom_sf"/>
</dbReference>
<organism evidence="4 5">
    <name type="scientific">Podospora didyma</name>
    <dbReference type="NCBI Taxonomy" id="330526"/>
    <lineage>
        <taxon>Eukaryota</taxon>
        <taxon>Fungi</taxon>
        <taxon>Dikarya</taxon>
        <taxon>Ascomycota</taxon>
        <taxon>Pezizomycotina</taxon>
        <taxon>Sordariomycetes</taxon>
        <taxon>Sordariomycetidae</taxon>
        <taxon>Sordariales</taxon>
        <taxon>Podosporaceae</taxon>
        <taxon>Podospora</taxon>
    </lineage>
</organism>
<dbReference type="SUPFAM" id="SSF51101">
    <property type="entry name" value="Mannose-binding lectins"/>
    <property type="match status" value="1"/>
</dbReference>
<dbReference type="Proteomes" id="UP001285441">
    <property type="component" value="Unassembled WGS sequence"/>
</dbReference>
<comment type="caution">
    <text evidence="4">The sequence shown here is derived from an EMBL/GenBank/DDBJ whole genome shotgun (WGS) entry which is preliminary data.</text>
</comment>
<dbReference type="Gene3D" id="2.100.10.30">
    <property type="entry name" value="Jacalin-like lectin domain"/>
    <property type="match status" value="1"/>
</dbReference>
<dbReference type="SMART" id="SM00915">
    <property type="entry name" value="Jacalin"/>
    <property type="match status" value="1"/>
</dbReference>
<evidence type="ECO:0000259" key="3">
    <source>
        <dbReference type="PROSITE" id="PS51752"/>
    </source>
</evidence>
<reference evidence="4" key="2">
    <citation type="submission" date="2023-06" db="EMBL/GenBank/DDBJ databases">
        <authorList>
            <consortium name="Lawrence Berkeley National Laboratory"/>
            <person name="Haridas S."/>
            <person name="Hensen N."/>
            <person name="Bonometti L."/>
            <person name="Westerberg I."/>
            <person name="Brannstrom I.O."/>
            <person name="Guillou S."/>
            <person name="Cros-Aarteil S."/>
            <person name="Calhoun S."/>
            <person name="Kuo A."/>
            <person name="Mondo S."/>
            <person name="Pangilinan J."/>
            <person name="Riley R."/>
            <person name="LaButti K."/>
            <person name="Andreopoulos B."/>
            <person name="Lipzen A."/>
            <person name="Chen C."/>
            <person name="Yanf M."/>
            <person name="Daum C."/>
            <person name="Ng V."/>
            <person name="Clum A."/>
            <person name="Steindorff A."/>
            <person name="Ohm R."/>
            <person name="Martin F."/>
            <person name="Silar P."/>
            <person name="Natvig D."/>
            <person name="Lalanne C."/>
            <person name="Gautier V."/>
            <person name="Ament-velasquez S.L."/>
            <person name="Kruys A."/>
            <person name="Hutchinson M.I."/>
            <person name="Powell A.J."/>
            <person name="Barry K."/>
            <person name="Miller A.N."/>
            <person name="Grigoriev I.V."/>
            <person name="Debuchy R."/>
            <person name="Gladieux P."/>
            <person name="Thoren M.H."/>
            <person name="Johannesson H."/>
        </authorList>
    </citation>
    <scope>NUCLEOTIDE SEQUENCE</scope>
    <source>
        <strain evidence="4">CBS 232.78</strain>
    </source>
</reference>
<keyword evidence="5" id="KW-1185">Reference proteome</keyword>
<dbReference type="Gene3D" id="2.170.15.10">
    <property type="entry name" value="Proaerolysin, chain A, domain 3"/>
    <property type="match status" value="1"/>
</dbReference>
<feature type="signal peptide" evidence="2">
    <location>
        <begin position="1"/>
        <end position="16"/>
    </location>
</feature>
<evidence type="ECO:0000313" key="5">
    <source>
        <dbReference type="Proteomes" id="UP001285441"/>
    </source>
</evidence>
<gene>
    <name evidence="4" type="ORF">B0H63DRAFT_535188</name>
</gene>
<feature type="compositionally biased region" description="Low complexity" evidence="1">
    <location>
        <begin position="362"/>
        <end position="373"/>
    </location>
</feature>
<reference evidence="4" key="1">
    <citation type="journal article" date="2023" name="Mol. Phylogenet. Evol.">
        <title>Genome-scale phylogeny and comparative genomics of the fungal order Sordariales.</title>
        <authorList>
            <person name="Hensen N."/>
            <person name="Bonometti L."/>
            <person name="Westerberg I."/>
            <person name="Brannstrom I.O."/>
            <person name="Guillou S."/>
            <person name="Cros-Aarteil S."/>
            <person name="Calhoun S."/>
            <person name="Haridas S."/>
            <person name="Kuo A."/>
            <person name="Mondo S."/>
            <person name="Pangilinan J."/>
            <person name="Riley R."/>
            <person name="LaButti K."/>
            <person name="Andreopoulos B."/>
            <person name="Lipzen A."/>
            <person name="Chen C."/>
            <person name="Yan M."/>
            <person name="Daum C."/>
            <person name="Ng V."/>
            <person name="Clum A."/>
            <person name="Steindorff A."/>
            <person name="Ohm R.A."/>
            <person name="Martin F."/>
            <person name="Silar P."/>
            <person name="Natvig D.O."/>
            <person name="Lalanne C."/>
            <person name="Gautier V."/>
            <person name="Ament-Velasquez S.L."/>
            <person name="Kruys A."/>
            <person name="Hutchinson M.I."/>
            <person name="Powell A.J."/>
            <person name="Barry K."/>
            <person name="Miller A.N."/>
            <person name="Grigoriev I.V."/>
            <person name="Debuchy R."/>
            <person name="Gladieux P."/>
            <person name="Hiltunen Thoren M."/>
            <person name="Johannesson H."/>
        </authorList>
    </citation>
    <scope>NUCLEOTIDE SEQUENCE</scope>
    <source>
        <strain evidence="4">CBS 232.78</strain>
    </source>
</reference>
<evidence type="ECO:0000256" key="1">
    <source>
        <dbReference type="SAM" id="MobiDB-lite"/>
    </source>
</evidence>
<evidence type="ECO:0000256" key="2">
    <source>
        <dbReference type="SAM" id="SignalP"/>
    </source>
</evidence>
<feature type="compositionally biased region" description="Polar residues" evidence="1">
    <location>
        <begin position="376"/>
        <end position="386"/>
    </location>
</feature>
<dbReference type="AlphaFoldDB" id="A0AAE0N3C4"/>
<name>A0AAE0N3C4_9PEZI</name>
<feature type="chain" id="PRO_5042201356" description="Jacalin-type lectin domain-containing protein" evidence="2">
    <location>
        <begin position="17"/>
        <end position="401"/>
    </location>
</feature>
<dbReference type="Pfam" id="PF01419">
    <property type="entry name" value="Jacalin"/>
    <property type="match status" value="1"/>
</dbReference>
<evidence type="ECO:0000313" key="4">
    <source>
        <dbReference type="EMBL" id="KAK3368715.1"/>
    </source>
</evidence>
<dbReference type="EMBL" id="JAULSW010000010">
    <property type="protein sequence ID" value="KAK3368715.1"/>
    <property type="molecule type" value="Genomic_DNA"/>
</dbReference>